<dbReference type="PROSITE" id="PS51850">
    <property type="entry name" value="KARI_N"/>
    <property type="match status" value="1"/>
</dbReference>
<feature type="binding site" evidence="12 13">
    <location>
        <position position="227"/>
    </location>
    <ligand>
        <name>Mg(2+)</name>
        <dbReference type="ChEBI" id="CHEBI:18420"/>
        <label>2</label>
    </ligand>
</feature>
<proteinExistence type="inferred from homology"/>
<keyword evidence="17" id="KW-1185">Reference proteome</keyword>
<dbReference type="FunFam" id="3.40.50.720:FF:000023">
    <property type="entry name" value="Ketol-acid reductoisomerase (NADP(+))"/>
    <property type="match status" value="1"/>
</dbReference>
<dbReference type="NCBIfam" id="NF009940">
    <property type="entry name" value="PRK13403.1"/>
    <property type="match status" value="1"/>
</dbReference>
<reference evidence="16 17" key="1">
    <citation type="submission" date="2018-07" db="EMBL/GenBank/DDBJ databases">
        <title>Genome sequence of Azospirillum sp. ATCC 49961.</title>
        <authorList>
            <person name="Sant'Anna F.H."/>
            <person name="Baldani J.I."/>
            <person name="Zilli J.E."/>
            <person name="Reis V.M."/>
            <person name="Hartmann A."/>
            <person name="Cruz L."/>
            <person name="de Souza E.M."/>
            <person name="de Oliveira Pedrosa F."/>
            <person name="Passaglia L.M.P."/>
        </authorList>
    </citation>
    <scope>NUCLEOTIDE SEQUENCE [LARGE SCALE GENOMIC DNA]</scope>
    <source>
        <strain evidence="16 17">ATCC 49961</strain>
    </source>
</reference>
<keyword evidence="7 12" id="KW-0460">Magnesium</keyword>
<evidence type="ECO:0000259" key="14">
    <source>
        <dbReference type="PROSITE" id="PS51850"/>
    </source>
</evidence>
<comment type="catalytic activity">
    <reaction evidence="11 12">
        <text>(2R)-2,3-dihydroxy-3-methylbutanoate + NADP(+) = (2S)-2-acetolactate + NADPH + H(+)</text>
        <dbReference type="Rhea" id="RHEA:22068"/>
        <dbReference type="ChEBI" id="CHEBI:15378"/>
        <dbReference type="ChEBI" id="CHEBI:49072"/>
        <dbReference type="ChEBI" id="CHEBI:57783"/>
        <dbReference type="ChEBI" id="CHEBI:58349"/>
        <dbReference type="ChEBI" id="CHEBI:58476"/>
        <dbReference type="EC" id="1.1.1.86"/>
    </reaction>
</comment>
<dbReference type="AlphaFoldDB" id="A0A9W7NK75"/>
<feature type="binding site" evidence="12">
    <location>
        <position position="53"/>
    </location>
    <ligand>
        <name>NADP(+)</name>
        <dbReference type="ChEBI" id="CHEBI:58349"/>
    </ligand>
</feature>
<comment type="similarity">
    <text evidence="4 12 13">Belongs to the ketol-acid reductoisomerase family.</text>
</comment>
<dbReference type="NCBIfam" id="NF004017">
    <property type="entry name" value="PRK05479.1"/>
    <property type="match status" value="1"/>
</dbReference>
<dbReference type="InterPro" id="IPR014359">
    <property type="entry name" value="KARI_prok"/>
</dbReference>
<sequence length="339" mass="37129">MRVYYDRDADVNLIKGKKVVIVGYGSQGHAHANNLRDSGVKDVRIALRPGSATIKKAEGAGFTVMAPGEAAAWADVVMILTPDELQADLYRDDLAKNLKEGAALAFAHGLNVHFNLIEPRADLDVFMIAPKGPGHTVRGEYQRGGGVPCLVAVHQNASGNALDIALSYASAIGGGRAGIIETTFKEECETDLFGEQAVLCGGLTELIKAGYETLTEAGYAPEMAYFECLHEVKLIVDLMYEGGMANMRYSISNTAEYGDYKTGPRIITPETKAEMKRVLEDIQTGRFVRDWMLECKAGQPSFKATRRRNAEHSIEQVGEKLRAMMPWIAERRLVDKSKN</sequence>
<evidence type="ECO:0000256" key="7">
    <source>
        <dbReference type="ARBA" id="ARBA00022842"/>
    </source>
</evidence>
<evidence type="ECO:0000256" key="12">
    <source>
        <dbReference type="HAMAP-Rule" id="MF_00435"/>
    </source>
</evidence>
<dbReference type="GO" id="GO:0000287">
    <property type="term" value="F:magnesium ion binding"/>
    <property type="evidence" value="ECO:0007669"/>
    <property type="project" value="UniProtKB-UniRule"/>
</dbReference>
<comment type="cofactor">
    <cofactor evidence="12">
        <name>Mg(2+)</name>
        <dbReference type="ChEBI" id="CHEBI:18420"/>
    </cofactor>
    <text evidence="12">Binds 2 magnesium ions per subunit.</text>
</comment>
<evidence type="ECO:0000313" key="16">
    <source>
        <dbReference type="EMBL" id="KAA0681041.1"/>
    </source>
</evidence>
<comment type="caution">
    <text evidence="16">The sequence shown here is derived from an EMBL/GenBank/DDBJ whole genome shotgun (WGS) entry which is preliminary data.</text>
</comment>
<organism evidence="16 17">
    <name type="scientific">Roseomonas genomospecies 6</name>
    <dbReference type="NCBI Taxonomy" id="214106"/>
    <lineage>
        <taxon>Bacteria</taxon>
        <taxon>Pseudomonadati</taxon>
        <taxon>Pseudomonadota</taxon>
        <taxon>Alphaproteobacteria</taxon>
        <taxon>Acetobacterales</taxon>
        <taxon>Roseomonadaceae</taxon>
        <taxon>Roseomonas</taxon>
    </lineage>
</organism>
<dbReference type="PIRSF" id="PIRSF000116">
    <property type="entry name" value="IlvC_gammaproteo"/>
    <property type="match status" value="1"/>
</dbReference>
<feature type="binding site" evidence="12 13">
    <location>
        <position position="191"/>
    </location>
    <ligand>
        <name>Mg(2+)</name>
        <dbReference type="ChEBI" id="CHEBI:18420"/>
        <label>1</label>
    </ligand>
</feature>
<name>A0A9W7NK75_9PROT</name>
<dbReference type="Proteomes" id="UP000480854">
    <property type="component" value="Unassembled WGS sequence"/>
</dbReference>
<dbReference type="GO" id="GO:0005829">
    <property type="term" value="C:cytosol"/>
    <property type="evidence" value="ECO:0007669"/>
    <property type="project" value="TreeGrafter"/>
</dbReference>
<dbReference type="HAMAP" id="MF_00435">
    <property type="entry name" value="IlvC"/>
    <property type="match status" value="1"/>
</dbReference>
<dbReference type="GO" id="GO:0009097">
    <property type="term" value="P:isoleucine biosynthetic process"/>
    <property type="evidence" value="ECO:0007669"/>
    <property type="project" value="UniProtKB-UniRule"/>
</dbReference>
<evidence type="ECO:0000256" key="6">
    <source>
        <dbReference type="ARBA" id="ARBA00022723"/>
    </source>
</evidence>
<comment type="pathway">
    <text evidence="2 12">Amino-acid biosynthesis; L-valine biosynthesis; L-valine from pyruvate: step 2/4.</text>
</comment>
<feature type="active site" evidence="12">
    <location>
        <position position="108"/>
    </location>
</feature>
<dbReference type="InterPro" id="IPR013116">
    <property type="entry name" value="KARI_N"/>
</dbReference>
<evidence type="ECO:0000256" key="3">
    <source>
        <dbReference type="ARBA" id="ARBA00004885"/>
    </source>
</evidence>
<comment type="catalytic activity">
    <reaction evidence="12">
        <text>(2R,3R)-2,3-dihydroxy-3-methylpentanoate + NADP(+) = (S)-2-ethyl-2-hydroxy-3-oxobutanoate + NADPH + H(+)</text>
        <dbReference type="Rhea" id="RHEA:13493"/>
        <dbReference type="ChEBI" id="CHEBI:15378"/>
        <dbReference type="ChEBI" id="CHEBI:49256"/>
        <dbReference type="ChEBI" id="CHEBI:49258"/>
        <dbReference type="ChEBI" id="CHEBI:57783"/>
        <dbReference type="ChEBI" id="CHEBI:58349"/>
        <dbReference type="EC" id="1.1.1.86"/>
    </reaction>
</comment>
<dbReference type="InterPro" id="IPR008927">
    <property type="entry name" value="6-PGluconate_DH-like_C_sf"/>
</dbReference>
<evidence type="ECO:0000256" key="9">
    <source>
        <dbReference type="ARBA" id="ARBA00023002"/>
    </source>
</evidence>
<dbReference type="InterPro" id="IPR013023">
    <property type="entry name" value="KARI"/>
</dbReference>
<keyword evidence="6 12" id="KW-0479">Metal-binding</keyword>
<evidence type="ECO:0000256" key="5">
    <source>
        <dbReference type="ARBA" id="ARBA00022605"/>
    </source>
</evidence>
<dbReference type="GO" id="GO:0009099">
    <property type="term" value="P:L-valine biosynthetic process"/>
    <property type="evidence" value="ECO:0007669"/>
    <property type="project" value="UniProtKB-UniRule"/>
</dbReference>
<feature type="binding site" evidence="12">
    <location>
        <position position="51"/>
    </location>
    <ligand>
        <name>NADP(+)</name>
        <dbReference type="ChEBI" id="CHEBI:58349"/>
    </ligand>
</feature>
<dbReference type="EMBL" id="QOKW01000007">
    <property type="protein sequence ID" value="KAA0681041.1"/>
    <property type="molecule type" value="Genomic_DNA"/>
</dbReference>
<dbReference type="Gene3D" id="6.10.240.10">
    <property type="match status" value="1"/>
</dbReference>
<comment type="caution">
    <text evidence="12">Lacks conserved residue(s) required for the propagation of feature annotation.</text>
</comment>
<feature type="binding site" evidence="12">
    <location>
        <position position="134"/>
    </location>
    <ligand>
        <name>NADP(+)</name>
        <dbReference type="ChEBI" id="CHEBI:58349"/>
    </ligand>
</feature>
<evidence type="ECO:0000259" key="15">
    <source>
        <dbReference type="PROSITE" id="PS51851"/>
    </source>
</evidence>
<feature type="binding site" evidence="12 13">
    <location>
        <position position="231"/>
    </location>
    <ligand>
        <name>Mg(2+)</name>
        <dbReference type="ChEBI" id="CHEBI:18420"/>
        <label>2</label>
    </ligand>
</feature>
<keyword evidence="10 12" id="KW-0100">Branched-chain amino acid biosynthesis</keyword>
<keyword evidence="8 12" id="KW-0521">NADP</keyword>
<accession>A0A9W7NK75</accession>
<dbReference type="EC" id="1.1.1.86" evidence="12"/>
<keyword evidence="9 12" id="KW-0560">Oxidoreductase</keyword>
<evidence type="ECO:0000256" key="8">
    <source>
        <dbReference type="ARBA" id="ARBA00022857"/>
    </source>
</evidence>
<dbReference type="RefSeq" id="WP_149469057.1">
    <property type="nucleotide sequence ID" value="NZ_QOKW01000007.1"/>
</dbReference>
<dbReference type="Gene3D" id="3.40.50.720">
    <property type="entry name" value="NAD(P)-binding Rossmann-like Domain"/>
    <property type="match status" value="1"/>
</dbReference>
<evidence type="ECO:0000256" key="11">
    <source>
        <dbReference type="ARBA" id="ARBA00049021"/>
    </source>
</evidence>
<evidence type="ECO:0000256" key="2">
    <source>
        <dbReference type="ARBA" id="ARBA00004864"/>
    </source>
</evidence>
<evidence type="ECO:0000256" key="10">
    <source>
        <dbReference type="ARBA" id="ARBA00023304"/>
    </source>
</evidence>
<evidence type="ECO:0000313" key="17">
    <source>
        <dbReference type="Proteomes" id="UP000480854"/>
    </source>
</evidence>
<feature type="domain" description="KARI N-terminal Rossmann" evidence="14">
    <location>
        <begin position="1"/>
        <end position="182"/>
    </location>
</feature>
<feature type="binding site" evidence="12 13">
    <location>
        <position position="252"/>
    </location>
    <ligand>
        <name>substrate</name>
    </ligand>
</feature>
<comment type="pathway">
    <text evidence="3 12">Amino-acid biosynthesis; L-isoleucine biosynthesis; L-isoleucine from 2-oxobutanoate: step 2/4.</text>
</comment>
<gene>
    <name evidence="12" type="primary">ilvC</name>
    <name evidence="16" type="ORF">DS843_11630</name>
</gene>
<feature type="domain" description="KARI C-terminal knotted" evidence="15">
    <location>
        <begin position="183"/>
        <end position="328"/>
    </location>
</feature>
<dbReference type="SUPFAM" id="SSF51735">
    <property type="entry name" value="NAD(P)-binding Rossmann-fold domains"/>
    <property type="match status" value="1"/>
</dbReference>
<dbReference type="InterPro" id="IPR000506">
    <property type="entry name" value="KARI_C"/>
</dbReference>
<comment type="function">
    <text evidence="1 12">Involved in the biosynthesis of branched-chain amino acids (BCAA). Catalyzes an alkyl-migration followed by a ketol-acid reduction of (S)-2-acetolactate (S2AL) to yield (R)-2,3-dihydroxy-isovalerate. In the isomerase reaction, S2AL is rearranged via a Mg-dependent methyl migration to produce 3-hydroxy-3-methyl-2-ketobutyrate (HMKB). In the reductase reaction, this 2-ketoacid undergoes a metal-dependent reduction by NADPH to yield (R)-2,3-dihydroxy-isovalerate.</text>
</comment>
<dbReference type="SUPFAM" id="SSF48179">
    <property type="entry name" value="6-phosphogluconate dehydrogenase C-terminal domain-like"/>
    <property type="match status" value="1"/>
</dbReference>
<dbReference type="GO" id="GO:0004455">
    <property type="term" value="F:ketol-acid reductoisomerase activity"/>
    <property type="evidence" value="ECO:0007669"/>
    <property type="project" value="UniProtKB-UniRule"/>
</dbReference>
<feature type="binding site" evidence="12 13">
    <location>
        <position position="191"/>
    </location>
    <ligand>
        <name>Mg(2+)</name>
        <dbReference type="ChEBI" id="CHEBI:18420"/>
        <label>2</label>
    </ligand>
</feature>
<feature type="binding site" evidence="12 13">
    <location>
        <position position="195"/>
    </location>
    <ligand>
        <name>Mg(2+)</name>
        <dbReference type="ChEBI" id="CHEBI:18420"/>
        <label>1</label>
    </ligand>
</feature>
<feature type="binding site" evidence="12">
    <location>
        <begin position="24"/>
        <end position="27"/>
    </location>
    <ligand>
        <name>NADP(+)</name>
        <dbReference type="ChEBI" id="CHEBI:58349"/>
    </ligand>
</feature>
<dbReference type="OrthoDB" id="9804088at2"/>
<dbReference type="PROSITE" id="PS51851">
    <property type="entry name" value="KARI_C"/>
    <property type="match status" value="1"/>
</dbReference>
<dbReference type="Pfam" id="PF01450">
    <property type="entry name" value="KARI_C"/>
    <property type="match status" value="1"/>
</dbReference>
<keyword evidence="5 12" id="KW-0028">Amino-acid biosynthesis</keyword>
<dbReference type="Pfam" id="PF07991">
    <property type="entry name" value="KARI_N"/>
    <property type="match status" value="1"/>
</dbReference>
<dbReference type="InterPro" id="IPR036291">
    <property type="entry name" value="NAD(P)-bd_dom_sf"/>
</dbReference>
<protein>
    <recommendedName>
        <fullName evidence="12">Ketol-acid reductoisomerase (NADP(+))</fullName>
        <shortName evidence="12">KARI</shortName>
        <ecNumber evidence="12">1.1.1.86</ecNumber>
    </recommendedName>
    <alternativeName>
        <fullName evidence="12">Acetohydroxy-acid isomeroreductase</fullName>
        <shortName evidence="12">AHIR</shortName>
    </alternativeName>
    <alternativeName>
        <fullName evidence="12">Alpha-keto-beta-hydroxylacyl reductoisomerase</fullName>
    </alternativeName>
</protein>
<dbReference type="NCBIfam" id="TIGR00465">
    <property type="entry name" value="ilvC"/>
    <property type="match status" value="1"/>
</dbReference>
<evidence type="ECO:0000256" key="4">
    <source>
        <dbReference type="ARBA" id="ARBA00010318"/>
    </source>
</evidence>
<dbReference type="GO" id="GO:0050661">
    <property type="term" value="F:NADP binding"/>
    <property type="evidence" value="ECO:0007669"/>
    <property type="project" value="InterPro"/>
</dbReference>
<dbReference type="PANTHER" id="PTHR21371:SF1">
    <property type="entry name" value="KETOL-ACID REDUCTOISOMERASE, MITOCHONDRIAL"/>
    <property type="match status" value="1"/>
</dbReference>
<evidence type="ECO:0000256" key="13">
    <source>
        <dbReference type="PROSITE-ProRule" id="PRU01198"/>
    </source>
</evidence>
<feature type="binding site" evidence="12">
    <location>
        <position position="48"/>
    </location>
    <ligand>
        <name>NADP(+)</name>
        <dbReference type="ChEBI" id="CHEBI:58349"/>
    </ligand>
</feature>
<evidence type="ECO:0000256" key="1">
    <source>
        <dbReference type="ARBA" id="ARBA00002172"/>
    </source>
</evidence>
<dbReference type="PANTHER" id="PTHR21371">
    <property type="entry name" value="KETOL-ACID REDUCTOISOMERASE, MITOCHONDRIAL"/>
    <property type="match status" value="1"/>
</dbReference>